<dbReference type="InterPro" id="IPR005883">
    <property type="entry name" value="PilM"/>
</dbReference>
<evidence type="ECO:0000256" key="1">
    <source>
        <dbReference type="SAM" id="Phobius"/>
    </source>
</evidence>
<dbReference type="AlphaFoldDB" id="A0A1F6NQU3"/>
<dbReference type="Proteomes" id="UP000178349">
    <property type="component" value="Unassembled WGS sequence"/>
</dbReference>
<dbReference type="SUPFAM" id="SSF53067">
    <property type="entry name" value="Actin-like ATPase domain"/>
    <property type="match status" value="2"/>
</dbReference>
<keyword evidence="1" id="KW-0812">Transmembrane</keyword>
<comment type="caution">
    <text evidence="2">The sequence shown here is derived from an EMBL/GenBank/DDBJ whole genome shotgun (WGS) entry which is preliminary data.</text>
</comment>
<evidence type="ECO:0000313" key="2">
    <source>
        <dbReference type="EMBL" id="OGH86235.1"/>
    </source>
</evidence>
<protein>
    <recommendedName>
        <fullName evidence="4">SHS2 domain-containing protein</fullName>
    </recommendedName>
</protein>
<dbReference type="PANTHER" id="PTHR32432:SF3">
    <property type="entry name" value="ETHANOLAMINE UTILIZATION PROTEIN EUTJ"/>
    <property type="match status" value="1"/>
</dbReference>
<gene>
    <name evidence="2" type="ORF">A2493_00810</name>
</gene>
<keyword evidence="1" id="KW-0472">Membrane</keyword>
<keyword evidence="1" id="KW-1133">Transmembrane helix</keyword>
<dbReference type="PANTHER" id="PTHR32432">
    <property type="entry name" value="CELL DIVISION PROTEIN FTSA-RELATED"/>
    <property type="match status" value="1"/>
</dbReference>
<accession>A0A1F6NQU3</accession>
<dbReference type="InterPro" id="IPR043129">
    <property type="entry name" value="ATPase_NBD"/>
</dbReference>
<evidence type="ECO:0000313" key="3">
    <source>
        <dbReference type="Proteomes" id="UP000178349"/>
    </source>
</evidence>
<dbReference type="Pfam" id="PF11104">
    <property type="entry name" value="PilM_2"/>
    <property type="match status" value="1"/>
</dbReference>
<dbReference type="InterPro" id="IPR050696">
    <property type="entry name" value="FtsA/MreB"/>
</dbReference>
<dbReference type="EMBL" id="MFQW01000028">
    <property type="protein sequence ID" value="OGH86235.1"/>
    <property type="molecule type" value="Genomic_DNA"/>
</dbReference>
<feature type="transmembrane region" description="Helical" evidence="1">
    <location>
        <begin position="394"/>
        <end position="414"/>
    </location>
</feature>
<organism evidence="2 3">
    <name type="scientific">Candidatus Magasanikbacteria bacterium RIFOXYC12_FULL_33_11</name>
    <dbReference type="NCBI Taxonomy" id="1798701"/>
    <lineage>
        <taxon>Bacteria</taxon>
        <taxon>Candidatus Magasanikiibacteriota</taxon>
    </lineage>
</organism>
<dbReference type="Gene3D" id="3.30.420.40">
    <property type="match status" value="2"/>
</dbReference>
<sequence length="583" mass="67050">MNKKEIFVGIDIADHTIELLNITASEKKPVLNSKNRLKIESGVLEWGRIKDPKKLADILAKLFSNSKQSQGLKEHVVVSLPDSLVYVHIFHLPTHAKREREKLILKELQSVVPEKINNILYSYQIFLEEKDVVKGMLVAIPKDVVVEWFSFLKKNKINVEMLDIEPIALRRAIFYNKKNEKVCLLDIGAQSSSINILNKDRFYFSYNTHIAGDYFTRNISNKLGLNLEEAEDKKIKNGMNGVDDDINVVVQEGVDKIIVDLKNIIEVNDDQEHKLTKIILVGGASKTTGLVDYLQKHFEIPVELFSLDKSFKTDDIEYVEAFGLALRAMNNKDYANEPVILEKQITQKNNLFKILKKNEAEYLSNLDEHFDTSSVSPEVNFDKYNPDTKKTSRAIWLLVFLFVSIILLLGAFFFRENSRKSRQIENLKSSQNFVDVVQYKLQDLSIQVPVAVSATEYNKNRVRAKIFSDIILKIDLLNNQNNEDEIVQSSKERALKLVSSSEELYPLYIEKIDNKDELIYKWLILSDLDVKNMTIEKINTLNTDRIPYLFEGFNILSVEVTSNPNVYMMNVDVKVSSNQDLNI</sequence>
<reference evidence="2 3" key="1">
    <citation type="journal article" date="2016" name="Nat. Commun.">
        <title>Thousands of microbial genomes shed light on interconnected biogeochemical processes in an aquifer system.</title>
        <authorList>
            <person name="Anantharaman K."/>
            <person name="Brown C.T."/>
            <person name="Hug L.A."/>
            <person name="Sharon I."/>
            <person name="Castelle C.J."/>
            <person name="Probst A.J."/>
            <person name="Thomas B.C."/>
            <person name="Singh A."/>
            <person name="Wilkins M.J."/>
            <person name="Karaoz U."/>
            <person name="Brodie E.L."/>
            <person name="Williams K.H."/>
            <person name="Hubbard S.S."/>
            <person name="Banfield J.F."/>
        </authorList>
    </citation>
    <scope>NUCLEOTIDE SEQUENCE [LARGE SCALE GENOMIC DNA]</scope>
</reference>
<dbReference type="Gene3D" id="3.30.1490.300">
    <property type="match status" value="1"/>
</dbReference>
<name>A0A1F6NQU3_9BACT</name>
<proteinExistence type="predicted"/>
<dbReference type="CDD" id="cd24049">
    <property type="entry name" value="ASKHA_NBD_PilM"/>
    <property type="match status" value="1"/>
</dbReference>
<evidence type="ECO:0008006" key="4">
    <source>
        <dbReference type="Google" id="ProtNLM"/>
    </source>
</evidence>